<reference evidence="1 2" key="1">
    <citation type="submission" date="2016-06" db="EMBL/GenBank/DDBJ databases">
        <title>Comparative genomics of the ectomycorrhizal sister species Rhizopogon vinicolor and Rhizopogon vesiculosus (Basidiomycota: Boletales) reveals a divergence of the mating type B locus.</title>
        <authorList>
            <consortium name="DOE Joint Genome Institute"/>
            <person name="Mujic A.B."/>
            <person name="Kuo A."/>
            <person name="Tritt A."/>
            <person name="Lipzen A."/>
            <person name="Chen C."/>
            <person name="Johnson J."/>
            <person name="Sharma A."/>
            <person name="Barry K."/>
            <person name="Grigoriev I.V."/>
            <person name="Spatafora J.W."/>
        </authorList>
    </citation>
    <scope>NUCLEOTIDE SEQUENCE [LARGE SCALE GENOMIC DNA]</scope>
    <source>
        <strain evidence="1 2">AM-OR11-026</strain>
    </source>
</reference>
<dbReference type="Proteomes" id="UP000092154">
    <property type="component" value="Unassembled WGS sequence"/>
</dbReference>
<evidence type="ECO:0000313" key="1">
    <source>
        <dbReference type="EMBL" id="OAX40344.1"/>
    </source>
</evidence>
<dbReference type="InParanoid" id="A0A1B7N650"/>
<name>A0A1B7N650_9AGAM</name>
<gene>
    <name evidence="1" type="ORF">K503DRAFT_624170</name>
</gene>
<accession>A0A1B7N650</accession>
<organism evidence="1 2">
    <name type="scientific">Rhizopogon vinicolor AM-OR11-026</name>
    <dbReference type="NCBI Taxonomy" id="1314800"/>
    <lineage>
        <taxon>Eukaryota</taxon>
        <taxon>Fungi</taxon>
        <taxon>Dikarya</taxon>
        <taxon>Basidiomycota</taxon>
        <taxon>Agaricomycotina</taxon>
        <taxon>Agaricomycetes</taxon>
        <taxon>Agaricomycetidae</taxon>
        <taxon>Boletales</taxon>
        <taxon>Suillineae</taxon>
        <taxon>Rhizopogonaceae</taxon>
        <taxon>Rhizopogon</taxon>
    </lineage>
</organism>
<dbReference type="EMBL" id="KV448215">
    <property type="protein sequence ID" value="OAX40344.1"/>
    <property type="molecule type" value="Genomic_DNA"/>
</dbReference>
<evidence type="ECO:0000313" key="2">
    <source>
        <dbReference type="Proteomes" id="UP000092154"/>
    </source>
</evidence>
<dbReference type="AlphaFoldDB" id="A0A1B7N650"/>
<keyword evidence="2" id="KW-1185">Reference proteome</keyword>
<proteinExistence type="predicted"/>
<protein>
    <submittedName>
        <fullName evidence="1">Uncharacterized protein</fullName>
    </submittedName>
</protein>
<sequence length="79" mass="9480">MPQRELHWPALHVHPLRSLPRCPSLSHCPRPRRNHPHPPPRLHHLHHRPRPHLHLLPLRCPLLHLSPCHSLMWTVLFPF</sequence>